<dbReference type="InterPro" id="IPR034093">
    <property type="entry name" value="KHK"/>
</dbReference>
<dbReference type="InterPro" id="IPR052562">
    <property type="entry name" value="Ketohexokinase-related"/>
</dbReference>
<dbReference type="GO" id="GO:0004454">
    <property type="term" value="F:ketohexokinase activity"/>
    <property type="evidence" value="ECO:0007669"/>
    <property type="project" value="InterPro"/>
</dbReference>
<gene>
    <name evidence="2" type="ORF">DMAD_06001</name>
</gene>
<accession>A0AAU9FQK4</accession>
<name>A0AAU9FQK4_DROMD</name>
<dbReference type="PANTHER" id="PTHR42774:SF3">
    <property type="entry name" value="KETOHEXOKINASE"/>
    <property type="match status" value="1"/>
</dbReference>
<dbReference type="InterPro" id="IPR011611">
    <property type="entry name" value="PfkB_dom"/>
</dbReference>
<dbReference type="GO" id="GO:0006000">
    <property type="term" value="P:fructose metabolic process"/>
    <property type="evidence" value="ECO:0007669"/>
    <property type="project" value="InterPro"/>
</dbReference>
<evidence type="ECO:0000313" key="3">
    <source>
        <dbReference type="Proteomes" id="UP001500889"/>
    </source>
</evidence>
<proteinExistence type="predicted"/>
<protein>
    <submittedName>
        <fullName evidence="2">Ketohexokinase</fullName>
    </submittedName>
</protein>
<dbReference type="AlphaFoldDB" id="A0AAU9FQK4"/>
<dbReference type="CDD" id="cd01939">
    <property type="entry name" value="Ketohexokinase"/>
    <property type="match status" value="1"/>
</dbReference>
<evidence type="ECO:0000259" key="1">
    <source>
        <dbReference type="Pfam" id="PF00294"/>
    </source>
</evidence>
<reference evidence="2 3" key="1">
    <citation type="submission" date="2024-02" db="EMBL/GenBank/DDBJ databases">
        <title>A chromosome-level genome assembly of Drosophila madeirensis, a fruit fly species endemic to Madeira island.</title>
        <authorList>
            <person name="Tomihara K."/>
            <person name="Llopart A."/>
            <person name="Yamamoto D."/>
        </authorList>
    </citation>
    <scope>NUCLEOTIDE SEQUENCE [LARGE SCALE GENOMIC DNA]</scope>
    <source>
        <strain evidence="2 3">RF1</strain>
    </source>
</reference>
<keyword evidence="3" id="KW-1185">Reference proteome</keyword>
<organism evidence="2 3">
    <name type="scientific">Drosophila madeirensis</name>
    <name type="common">Fruit fly</name>
    <dbReference type="NCBI Taxonomy" id="30013"/>
    <lineage>
        <taxon>Eukaryota</taxon>
        <taxon>Metazoa</taxon>
        <taxon>Ecdysozoa</taxon>
        <taxon>Arthropoda</taxon>
        <taxon>Hexapoda</taxon>
        <taxon>Insecta</taxon>
        <taxon>Pterygota</taxon>
        <taxon>Neoptera</taxon>
        <taxon>Endopterygota</taxon>
        <taxon>Diptera</taxon>
        <taxon>Brachycera</taxon>
        <taxon>Muscomorpha</taxon>
        <taxon>Ephydroidea</taxon>
        <taxon>Drosophilidae</taxon>
        <taxon>Drosophila</taxon>
        <taxon>Sophophora</taxon>
    </lineage>
</organism>
<dbReference type="InterPro" id="IPR029056">
    <property type="entry name" value="Ribokinase-like"/>
</dbReference>
<feature type="domain" description="Carbohydrate kinase PfkB" evidence="1">
    <location>
        <begin position="16"/>
        <end position="309"/>
    </location>
</feature>
<dbReference type="SUPFAM" id="SSF53613">
    <property type="entry name" value="Ribokinase-like"/>
    <property type="match status" value="1"/>
</dbReference>
<dbReference type="Pfam" id="PF00294">
    <property type="entry name" value="PfkB"/>
    <property type="match status" value="1"/>
</dbReference>
<evidence type="ECO:0000313" key="2">
    <source>
        <dbReference type="EMBL" id="BFF97625.1"/>
    </source>
</evidence>
<dbReference type="PANTHER" id="PTHR42774">
    <property type="entry name" value="PHOSPHOTRANSFERASE SYSTEM TRANSPORT PROTEIN"/>
    <property type="match status" value="1"/>
</dbReference>
<dbReference type="Proteomes" id="UP001500889">
    <property type="component" value="Chromosome J"/>
</dbReference>
<sequence>MSAIRANKHSWAAGKKLVLCSGISAMDYISLVRQFPEQKAHCSLGYWQRSGAASNNCTVLRQLGVPCEFFGMLSSLPMYRLLADDMRSRGIHIEHCPSSAQAPPFASVILAKSTRTRTIVSCSSEFPHVSIEDFRQLDLKLYGWLHMDGICFETTRAMMQQVAEFNAEREDKIILSLELGQELELMWPLVDFCDYVFCSRKLALEQHWPTPECACAQMDEQLRRRRGLNLKRPIVIFRWGAQGAGILEQSGKYSLSAAYKPRKMVDALGAGDTFTAAFIYAIYVRERPLAVAVDFASRLASHKCTKRGFDHVADILRAPVL</sequence>
<dbReference type="EMBL" id="AP029265">
    <property type="protein sequence ID" value="BFF97625.1"/>
    <property type="molecule type" value="Genomic_DNA"/>
</dbReference>
<dbReference type="Gene3D" id="3.40.1190.20">
    <property type="match status" value="1"/>
</dbReference>